<proteinExistence type="inferred from homology"/>
<evidence type="ECO:0000313" key="8">
    <source>
        <dbReference type="EMBL" id="KAL3525559.1"/>
    </source>
</evidence>
<evidence type="ECO:0000256" key="5">
    <source>
        <dbReference type="ARBA" id="ARBA00022729"/>
    </source>
</evidence>
<evidence type="ECO:0000256" key="4">
    <source>
        <dbReference type="ARBA" id="ARBA00022525"/>
    </source>
</evidence>
<evidence type="ECO:0000256" key="1">
    <source>
        <dbReference type="ARBA" id="ARBA00004613"/>
    </source>
</evidence>
<keyword evidence="9" id="KW-1185">Reference proteome</keyword>
<sequence>MGSRQNPTCSMLHHFAVSFLILLVLSSSQPRFFIAEGRPIDKTIGNSEIGSRPPRCDGKCNTCGHCEAIQVPANPQNREGHKNYFATISTVSYGGRGGEDYPNYKPMCWKCKCGDLIFNP</sequence>
<evidence type="ECO:0000313" key="9">
    <source>
        <dbReference type="Proteomes" id="UP001630127"/>
    </source>
</evidence>
<evidence type="ECO:0000256" key="7">
    <source>
        <dbReference type="RuleBase" id="RU367102"/>
    </source>
</evidence>
<dbReference type="AlphaFoldDB" id="A0ABD3A2V9"/>
<dbReference type="Pfam" id="PF17181">
    <property type="entry name" value="EPF"/>
    <property type="match status" value="1"/>
</dbReference>
<keyword evidence="4 7" id="KW-0964">Secreted</keyword>
<dbReference type="PANTHER" id="PTHR33109:SF7">
    <property type="entry name" value="EPIDERMAL PATTERNING FACTOR-LIKE PROTEIN 2"/>
    <property type="match status" value="1"/>
</dbReference>
<comment type="subcellular location">
    <subcellularLocation>
        <location evidence="1 7">Secreted</location>
    </subcellularLocation>
</comment>
<evidence type="ECO:0000256" key="3">
    <source>
        <dbReference type="ARBA" id="ARBA00022473"/>
    </source>
</evidence>
<evidence type="ECO:0000256" key="6">
    <source>
        <dbReference type="ARBA" id="ARBA00023157"/>
    </source>
</evidence>
<reference evidence="8 9" key="1">
    <citation type="submission" date="2024-11" db="EMBL/GenBank/DDBJ databases">
        <title>A near-complete genome assembly of Cinchona calisaya.</title>
        <authorList>
            <person name="Lian D.C."/>
            <person name="Zhao X.W."/>
            <person name="Wei L."/>
        </authorList>
    </citation>
    <scope>NUCLEOTIDE SEQUENCE [LARGE SCALE GENOMIC DNA]</scope>
    <source>
        <tissue evidence="8">Nenye</tissue>
    </source>
</reference>
<comment type="similarity">
    <text evidence="2 7">Belongs to the plant cysteine rich small secretory peptide family. Epidermal patterning factor subfamily.</text>
</comment>
<dbReference type="Proteomes" id="UP001630127">
    <property type="component" value="Unassembled WGS sequence"/>
</dbReference>
<gene>
    <name evidence="8" type="ORF">ACH5RR_013931</name>
</gene>
<dbReference type="GO" id="GO:0010052">
    <property type="term" value="P:guard cell differentiation"/>
    <property type="evidence" value="ECO:0007669"/>
    <property type="project" value="UniProtKB-UniRule"/>
</dbReference>
<dbReference type="GO" id="GO:0005576">
    <property type="term" value="C:extracellular region"/>
    <property type="evidence" value="ECO:0007669"/>
    <property type="project" value="UniProtKB-SubCell"/>
</dbReference>
<organism evidence="8 9">
    <name type="scientific">Cinchona calisaya</name>
    <dbReference type="NCBI Taxonomy" id="153742"/>
    <lineage>
        <taxon>Eukaryota</taxon>
        <taxon>Viridiplantae</taxon>
        <taxon>Streptophyta</taxon>
        <taxon>Embryophyta</taxon>
        <taxon>Tracheophyta</taxon>
        <taxon>Spermatophyta</taxon>
        <taxon>Magnoliopsida</taxon>
        <taxon>eudicotyledons</taxon>
        <taxon>Gunneridae</taxon>
        <taxon>Pentapetalae</taxon>
        <taxon>asterids</taxon>
        <taxon>lamiids</taxon>
        <taxon>Gentianales</taxon>
        <taxon>Rubiaceae</taxon>
        <taxon>Cinchonoideae</taxon>
        <taxon>Cinchoneae</taxon>
        <taxon>Cinchona</taxon>
    </lineage>
</organism>
<protein>
    <recommendedName>
        <fullName evidence="7">Epidermal patterning factor-like protein</fullName>
    </recommendedName>
</protein>
<accession>A0ABD3A2V9</accession>
<dbReference type="InterPro" id="IPR039455">
    <property type="entry name" value="EPFL"/>
</dbReference>
<evidence type="ECO:0000256" key="2">
    <source>
        <dbReference type="ARBA" id="ARBA00008127"/>
    </source>
</evidence>
<feature type="chain" id="PRO_5044533624" description="Epidermal patterning factor-like protein" evidence="7">
    <location>
        <begin position="29"/>
        <end position="120"/>
    </location>
</feature>
<keyword evidence="5 7" id="KW-0732">Signal</keyword>
<dbReference type="EMBL" id="JBJUIK010000006">
    <property type="protein sequence ID" value="KAL3525559.1"/>
    <property type="molecule type" value="Genomic_DNA"/>
</dbReference>
<comment type="function">
    <text evidence="7">Controls stomatal patterning.</text>
</comment>
<feature type="signal peptide" evidence="7">
    <location>
        <begin position="1"/>
        <end position="28"/>
    </location>
</feature>
<keyword evidence="3 7" id="KW-0217">Developmental protein</keyword>
<keyword evidence="6" id="KW-1015">Disulfide bond</keyword>
<name>A0ABD3A2V9_9GENT</name>
<dbReference type="PANTHER" id="PTHR33109">
    <property type="entry name" value="EPIDERMAL PATTERNING FACTOR-LIKE PROTEIN 4"/>
    <property type="match status" value="1"/>
</dbReference>
<comment type="caution">
    <text evidence="8">The sequence shown here is derived from an EMBL/GenBank/DDBJ whole genome shotgun (WGS) entry which is preliminary data.</text>
</comment>